<sequence>MNDSVVSLAESTKSLVRIVSPQLQIVQEIRRYENAIRELKSRYNLLTPIAILPRNSLCISCFSPTRPKGYSNGTKYIASLRCNAHLLSCVNCLGMFSIVG</sequence>
<evidence type="ECO:0000313" key="2">
    <source>
        <dbReference type="Proteomes" id="UP000799118"/>
    </source>
</evidence>
<gene>
    <name evidence="1" type="ORF">BT96DRAFT_241359</name>
</gene>
<evidence type="ECO:0000313" key="1">
    <source>
        <dbReference type="EMBL" id="KAE9410866.1"/>
    </source>
</evidence>
<dbReference type="Proteomes" id="UP000799118">
    <property type="component" value="Unassembled WGS sequence"/>
</dbReference>
<dbReference type="AlphaFoldDB" id="A0A6A4IJY7"/>
<dbReference type="OrthoDB" id="3172239at2759"/>
<keyword evidence="2" id="KW-1185">Reference proteome</keyword>
<organism evidence="1 2">
    <name type="scientific">Gymnopus androsaceus JB14</name>
    <dbReference type="NCBI Taxonomy" id="1447944"/>
    <lineage>
        <taxon>Eukaryota</taxon>
        <taxon>Fungi</taxon>
        <taxon>Dikarya</taxon>
        <taxon>Basidiomycota</taxon>
        <taxon>Agaricomycotina</taxon>
        <taxon>Agaricomycetes</taxon>
        <taxon>Agaricomycetidae</taxon>
        <taxon>Agaricales</taxon>
        <taxon>Marasmiineae</taxon>
        <taxon>Omphalotaceae</taxon>
        <taxon>Gymnopus</taxon>
    </lineage>
</organism>
<dbReference type="EMBL" id="ML769384">
    <property type="protein sequence ID" value="KAE9410866.1"/>
    <property type="molecule type" value="Genomic_DNA"/>
</dbReference>
<name>A0A6A4IJY7_9AGAR</name>
<reference evidence="1" key="1">
    <citation type="journal article" date="2019" name="Environ. Microbiol.">
        <title>Fungal ecological strategies reflected in gene transcription - a case study of two litter decomposers.</title>
        <authorList>
            <person name="Barbi F."/>
            <person name="Kohler A."/>
            <person name="Barry K."/>
            <person name="Baskaran P."/>
            <person name="Daum C."/>
            <person name="Fauchery L."/>
            <person name="Ihrmark K."/>
            <person name="Kuo A."/>
            <person name="LaButti K."/>
            <person name="Lipzen A."/>
            <person name="Morin E."/>
            <person name="Grigoriev I.V."/>
            <person name="Henrissat B."/>
            <person name="Lindahl B."/>
            <person name="Martin F."/>
        </authorList>
    </citation>
    <scope>NUCLEOTIDE SEQUENCE</scope>
    <source>
        <strain evidence="1">JB14</strain>
    </source>
</reference>
<proteinExistence type="predicted"/>
<protein>
    <submittedName>
        <fullName evidence="1">Uncharacterized protein</fullName>
    </submittedName>
</protein>
<accession>A0A6A4IJY7</accession>